<organism evidence="1 2">
    <name type="scientific">Trichonephila clavata</name>
    <name type="common">Joro spider</name>
    <name type="synonym">Nephila clavata</name>
    <dbReference type="NCBI Taxonomy" id="2740835"/>
    <lineage>
        <taxon>Eukaryota</taxon>
        <taxon>Metazoa</taxon>
        <taxon>Ecdysozoa</taxon>
        <taxon>Arthropoda</taxon>
        <taxon>Chelicerata</taxon>
        <taxon>Arachnida</taxon>
        <taxon>Araneae</taxon>
        <taxon>Araneomorphae</taxon>
        <taxon>Entelegynae</taxon>
        <taxon>Araneoidea</taxon>
        <taxon>Nephilidae</taxon>
        <taxon>Trichonephila</taxon>
    </lineage>
</organism>
<name>A0A8X6LJ80_TRICU</name>
<protein>
    <submittedName>
        <fullName evidence="1">Uncharacterized protein</fullName>
    </submittedName>
</protein>
<evidence type="ECO:0000313" key="1">
    <source>
        <dbReference type="EMBL" id="GFR11815.1"/>
    </source>
</evidence>
<sequence length="87" mass="9770">MGMDDNSCQIFYAIFTEVYVCVEMQSKIMYRGKNGRTANDMGLSQLDVLTVVAVSKNITLELKDVHAHFSKDIPKGINVNCRSRPGR</sequence>
<gene>
    <name evidence="1" type="ORF">TNCT_466621</name>
</gene>
<keyword evidence="2" id="KW-1185">Reference proteome</keyword>
<comment type="caution">
    <text evidence="1">The sequence shown here is derived from an EMBL/GenBank/DDBJ whole genome shotgun (WGS) entry which is preliminary data.</text>
</comment>
<accession>A0A8X6LJ80</accession>
<dbReference type="EMBL" id="BMAO01026710">
    <property type="protein sequence ID" value="GFR11815.1"/>
    <property type="molecule type" value="Genomic_DNA"/>
</dbReference>
<reference evidence="1" key="1">
    <citation type="submission" date="2020-07" db="EMBL/GenBank/DDBJ databases">
        <title>Multicomponent nature underlies the extraordinary mechanical properties of spider dragline silk.</title>
        <authorList>
            <person name="Kono N."/>
            <person name="Nakamura H."/>
            <person name="Mori M."/>
            <person name="Yoshida Y."/>
            <person name="Ohtoshi R."/>
            <person name="Malay A.D."/>
            <person name="Moran D.A.P."/>
            <person name="Tomita M."/>
            <person name="Numata K."/>
            <person name="Arakawa K."/>
        </authorList>
    </citation>
    <scope>NUCLEOTIDE SEQUENCE</scope>
</reference>
<dbReference type="Proteomes" id="UP000887116">
    <property type="component" value="Unassembled WGS sequence"/>
</dbReference>
<dbReference type="AlphaFoldDB" id="A0A8X6LJ80"/>
<evidence type="ECO:0000313" key="2">
    <source>
        <dbReference type="Proteomes" id="UP000887116"/>
    </source>
</evidence>
<proteinExistence type="predicted"/>